<organism evidence="8 9">
    <name type="scientific">Parasphingorhabdus marina DSM 22363</name>
    <dbReference type="NCBI Taxonomy" id="1123272"/>
    <lineage>
        <taxon>Bacteria</taxon>
        <taxon>Pseudomonadati</taxon>
        <taxon>Pseudomonadota</taxon>
        <taxon>Alphaproteobacteria</taxon>
        <taxon>Sphingomonadales</taxon>
        <taxon>Sphingomonadaceae</taxon>
        <taxon>Parasphingorhabdus</taxon>
    </lineage>
</organism>
<dbReference type="Gene3D" id="3.90.550.10">
    <property type="entry name" value="Spore Coat Polysaccharide Biosynthesis Protein SpsA, Chain A"/>
    <property type="match status" value="1"/>
</dbReference>
<dbReference type="AlphaFoldDB" id="A0A1N6CLX3"/>
<dbReference type="InterPro" id="IPR029044">
    <property type="entry name" value="Nucleotide-diphossugar_trans"/>
</dbReference>
<dbReference type="GO" id="GO:0016757">
    <property type="term" value="F:glycosyltransferase activity"/>
    <property type="evidence" value="ECO:0007669"/>
    <property type="project" value="UniProtKB-KW"/>
</dbReference>
<reference evidence="9" key="1">
    <citation type="submission" date="2016-11" db="EMBL/GenBank/DDBJ databases">
        <authorList>
            <person name="Varghese N."/>
            <person name="Submissions S."/>
        </authorList>
    </citation>
    <scope>NUCLEOTIDE SEQUENCE [LARGE SCALE GENOMIC DNA]</scope>
    <source>
        <strain evidence="9">DSM 22363</strain>
    </source>
</reference>
<evidence type="ECO:0000256" key="4">
    <source>
        <dbReference type="ARBA" id="ARBA00022692"/>
    </source>
</evidence>
<dbReference type="Pfam" id="PF13641">
    <property type="entry name" value="Glyco_tranf_2_3"/>
    <property type="match status" value="1"/>
</dbReference>
<feature type="transmembrane region" description="Helical" evidence="7">
    <location>
        <begin position="348"/>
        <end position="370"/>
    </location>
</feature>
<keyword evidence="9" id="KW-1185">Reference proteome</keyword>
<keyword evidence="3" id="KW-0808">Transferase</keyword>
<dbReference type="Proteomes" id="UP000185192">
    <property type="component" value="Unassembled WGS sequence"/>
</dbReference>
<evidence type="ECO:0000313" key="9">
    <source>
        <dbReference type="Proteomes" id="UP000185192"/>
    </source>
</evidence>
<evidence type="ECO:0000256" key="1">
    <source>
        <dbReference type="ARBA" id="ARBA00004141"/>
    </source>
</evidence>
<name>A0A1N6CLX3_9SPHN</name>
<dbReference type="PANTHER" id="PTHR43867:SF2">
    <property type="entry name" value="CELLULOSE SYNTHASE CATALYTIC SUBUNIT A [UDP-FORMING]"/>
    <property type="match status" value="1"/>
</dbReference>
<dbReference type="GO" id="GO:0016020">
    <property type="term" value="C:membrane"/>
    <property type="evidence" value="ECO:0007669"/>
    <property type="project" value="UniProtKB-SubCell"/>
</dbReference>
<keyword evidence="5 7" id="KW-1133">Transmembrane helix</keyword>
<keyword evidence="6 7" id="KW-0472">Membrane</keyword>
<dbReference type="STRING" id="1123272.SAMN02745824_0007"/>
<proteinExistence type="predicted"/>
<evidence type="ECO:0000256" key="6">
    <source>
        <dbReference type="ARBA" id="ARBA00023136"/>
    </source>
</evidence>
<evidence type="ECO:0000256" key="7">
    <source>
        <dbReference type="SAM" id="Phobius"/>
    </source>
</evidence>
<evidence type="ECO:0000256" key="5">
    <source>
        <dbReference type="ARBA" id="ARBA00022989"/>
    </source>
</evidence>
<keyword evidence="4 7" id="KW-0812">Transmembrane</keyword>
<dbReference type="InterPro" id="IPR050321">
    <property type="entry name" value="Glycosyltr_2/OpgH_subfam"/>
</dbReference>
<gene>
    <name evidence="8" type="ORF">SAMN02745824_0007</name>
</gene>
<sequence>MVVVAYFFPVLELLQRELLLFASLCFLIGAVDDAAFDGLWIGHVLKRKLLIHLRYPRTTVEELVPEDGENPRGALAVFVPAWQEAPVIGAMIARCREQWQYPDYRIYVGCYPNDPETVAAAARAAGGCDKVRLVICARDGPTSKADCLNRLWQAMCADEIAESMRYKAIVLQDAEDLVHPGALDLFDHLSSRASLVQLPVIPRRAENSRWIAGHYGDEFAELHGKQMVLREALGVSLPSAGVGSAFSRDALGRMASRTDSKPFDAASLTEDYELGLNLTAGEARGIFARLSDRQGELVATQEFFPDNMEAAVRQKSRWITGIALSGWDRMGWKNCWRENWMRWRDRKACFAALVIAVAYVAVVLTGLLELAKLAGFHSPRPLSDALVILLLCNAFFLAWRLAFKSWFVYRVYGFSEALYAIPRTVVANWVNILAARRAIIQYVKSLHGAPLEWDKTGHSFPVDRKIRALRLKTVPTASAKLRDG</sequence>
<comment type="subcellular location">
    <subcellularLocation>
        <location evidence="1">Membrane</location>
        <topology evidence="1">Multi-pass membrane protein</topology>
    </subcellularLocation>
</comment>
<evidence type="ECO:0000256" key="3">
    <source>
        <dbReference type="ARBA" id="ARBA00022679"/>
    </source>
</evidence>
<dbReference type="EMBL" id="FSQW01000001">
    <property type="protein sequence ID" value="SIN59477.1"/>
    <property type="molecule type" value="Genomic_DNA"/>
</dbReference>
<dbReference type="PANTHER" id="PTHR43867">
    <property type="entry name" value="CELLULOSE SYNTHASE CATALYTIC SUBUNIT A [UDP-FORMING]"/>
    <property type="match status" value="1"/>
</dbReference>
<accession>A0A1N6CLX3</accession>
<feature type="transmembrane region" description="Helical" evidence="7">
    <location>
        <begin position="20"/>
        <end position="45"/>
    </location>
</feature>
<evidence type="ECO:0000256" key="2">
    <source>
        <dbReference type="ARBA" id="ARBA00022676"/>
    </source>
</evidence>
<keyword evidence="2" id="KW-0328">Glycosyltransferase</keyword>
<dbReference type="NCBIfam" id="NF011307">
    <property type="entry name" value="PRK14716.1-5"/>
    <property type="match status" value="1"/>
</dbReference>
<evidence type="ECO:0000313" key="8">
    <source>
        <dbReference type="EMBL" id="SIN59477.1"/>
    </source>
</evidence>
<feature type="transmembrane region" description="Helical" evidence="7">
    <location>
        <begin position="382"/>
        <end position="402"/>
    </location>
</feature>
<dbReference type="SUPFAM" id="SSF53448">
    <property type="entry name" value="Nucleotide-diphospho-sugar transferases"/>
    <property type="match status" value="1"/>
</dbReference>
<protein>
    <submittedName>
        <fullName evidence="8">Adsorption protein B</fullName>
    </submittedName>
</protein>